<proteinExistence type="predicted"/>
<dbReference type="AlphaFoldDB" id="A0A392Q2J1"/>
<evidence type="ECO:0000313" key="3">
    <source>
        <dbReference type="Proteomes" id="UP000265520"/>
    </source>
</evidence>
<name>A0A392Q2J1_9FABA</name>
<sequence>RGRESISVVMQVAAITNTRPSSSSMEEFSSHGRYCQSLENN</sequence>
<accession>A0A392Q2J1</accession>
<reference evidence="2 3" key="1">
    <citation type="journal article" date="2018" name="Front. Plant Sci.">
        <title>Red Clover (Trifolium pratense) and Zigzag Clover (T. medium) - A Picture of Genomic Similarities and Differences.</title>
        <authorList>
            <person name="Dluhosova J."/>
            <person name="Istvanek J."/>
            <person name="Nedelnik J."/>
            <person name="Repkova J."/>
        </authorList>
    </citation>
    <scope>NUCLEOTIDE SEQUENCE [LARGE SCALE GENOMIC DNA]</scope>
    <source>
        <strain evidence="3">cv. 10/8</strain>
        <tissue evidence="2">Leaf</tissue>
    </source>
</reference>
<keyword evidence="3" id="KW-1185">Reference proteome</keyword>
<comment type="caution">
    <text evidence="2">The sequence shown here is derived from an EMBL/GenBank/DDBJ whole genome shotgun (WGS) entry which is preliminary data.</text>
</comment>
<organism evidence="2 3">
    <name type="scientific">Trifolium medium</name>
    <dbReference type="NCBI Taxonomy" id="97028"/>
    <lineage>
        <taxon>Eukaryota</taxon>
        <taxon>Viridiplantae</taxon>
        <taxon>Streptophyta</taxon>
        <taxon>Embryophyta</taxon>
        <taxon>Tracheophyta</taxon>
        <taxon>Spermatophyta</taxon>
        <taxon>Magnoliopsida</taxon>
        <taxon>eudicotyledons</taxon>
        <taxon>Gunneridae</taxon>
        <taxon>Pentapetalae</taxon>
        <taxon>rosids</taxon>
        <taxon>fabids</taxon>
        <taxon>Fabales</taxon>
        <taxon>Fabaceae</taxon>
        <taxon>Papilionoideae</taxon>
        <taxon>50 kb inversion clade</taxon>
        <taxon>NPAAA clade</taxon>
        <taxon>Hologalegina</taxon>
        <taxon>IRL clade</taxon>
        <taxon>Trifolieae</taxon>
        <taxon>Trifolium</taxon>
    </lineage>
</organism>
<dbReference type="Proteomes" id="UP000265520">
    <property type="component" value="Unassembled WGS sequence"/>
</dbReference>
<dbReference type="EMBL" id="LXQA010108600">
    <property type="protein sequence ID" value="MCI18122.1"/>
    <property type="molecule type" value="Genomic_DNA"/>
</dbReference>
<feature type="non-terminal residue" evidence="2">
    <location>
        <position position="1"/>
    </location>
</feature>
<evidence type="ECO:0000256" key="1">
    <source>
        <dbReference type="SAM" id="MobiDB-lite"/>
    </source>
</evidence>
<feature type="region of interest" description="Disordered" evidence="1">
    <location>
        <begin position="20"/>
        <end position="41"/>
    </location>
</feature>
<evidence type="ECO:0000313" key="2">
    <source>
        <dbReference type="EMBL" id="MCI18122.1"/>
    </source>
</evidence>
<protein>
    <submittedName>
        <fullName evidence="2">Uncharacterized protein</fullName>
    </submittedName>
</protein>